<dbReference type="Proteomes" id="UP000295727">
    <property type="component" value="Chromosome 3"/>
</dbReference>
<gene>
    <name evidence="2" type="ORF">E1956_31105</name>
</gene>
<dbReference type="Pfam" id="PF13663">
    <property type="entry name" value="DUF4148"/>
    <property type="match status" value="1"/>
</dbReference>
<dbReference type="KEGG" id="ppai:E1956_31105"/>
<name>A0A4P7CZ60_9BURK</name>
<dbReference type="EMBL" id="CP038150">
    <property type="protein sequence ID" value="QBR01619.1"/>
    <property type="molecule type" value="Genomic_DNA"/>
</dbReference>
<keyword evidence="3" id="KW-1185">Reference proteome</keyword>
<keyword evidence="1" id="KW-0732">Signal</keyword>
<evidence type="ECO:0000313" key="3">
    <source>
        <dbReference type="Proteomes" id="UP000295727"/>
    </source>
</evidence>
<feature type="signal peptide" evidence="1">
    <location>
        <begin position="1"/>
        <end position="23"/>
    </location>
</feature>
<dbReference type="AlphaFoldDB" id="A0A4P7CZ60"/>
<proteinExistence type="predicted"/>
<evidence type="ECO:0000313" key="2">
    <source>
        <dbReference type="EMBL" id="QBR01619.1"/>
    </source>
</evidence>
<dbReference type="InterPro" id="IPR025421">
    <property type="entry name" value="DUF4148"/>
</dbReference>
<protein>
    <submittedName>
        <fullName evidence="2">DUF4148 domain-containing protein</fullName>
    </submittedName>
</protein>
<organism evidence="2 3">
    <name type="scientific">Paraburkholderia pallida</name>
    <dbReference type="NCBI Taxonomy" id="2547399"/>
    <lineage>
        <taxon>Bacteria</taxon>
        <taxon>Pseudomonadati</taxon>
        <taxon>Pseudomonadota</taxon>
        <taxon>Betaproteobacteria</taxon>
        <taxon>Burkholderiales</taxon>
        <taxon>Burkholderiaceae</taxon>
        <taxon>Paraburkholderia</taxon>
    </lineage>
</organism>
<accession>A0A4P7CZ60</accession>
<feature type="chain" id="PRO_5020832607" evidence="1">
    <location>
        <begin position="24"/>
        <end position="105"/>
    </location>
</feature>
<evidence type="ECO:0000256" key="1">
    <source>
        <dbReference type="SAM" id="SignalP"/>
    </source>
</evidence>
<reference evidence="2 3" key="1">
    <citation type="submission" date="2019-03" db="EMBL/GenBank/DDBJ databases">
        <title>Paraburkholderia sp. 7MH5, isolated from subtropical forest soil.</title>
        <authorList>
            <person name="Gao Z.-H."/>
            <person name="Qiu L.-H."/>
        </authorList>
    </citation>
    <scope>NUCLEOTIDE SEQUENCE [LARGE SCALE GENOMIC DNA]</scope>
    <source>
        <strain evidence="2 3">7MH5</strain>
    </source>
</reference>
<sequence>MKTPLIAALLVAVSAAVAAPAFADANDAPLTRTQVRHELVQLESTGYATTRLNGSSYPDNVQVALARVHANDGSDAGYGGTADGASQAGSKIAMGAATPSLFAHH</sequence>
<dbReference type="RefSeq" id="WP_134756464.1">
    <property type="nucleotide sequence ID" value="NZ_CP038150.1"/>
</dbReference>